<dbReference type="AlphaFoldDB" id="A0A4S8MC52"/>
<organism evidence="1 2">
    <name type="scientific">Dendrothele bispora (strain CBS 962.96)</name>
    <dbReference type="NCBI Taxonomy" id="1314807"/>
    <lineage>
        <taxon>Eukaryota</taxon>
        <taxon>Fungi</taxon>
        <taxon>Dikarya</taxon>
        <taxon>Basidiomycota</taxon>
        <taxon>Agaricomycotina</taxon>
        <taxon>Agaricomycetes</taxon>
        <taxon>Agaricomycetidae</taxon>
        <taxon>Agaricales</taxon>
        <taxon>Agaricales incertae sedis</taxon>
        <taxon>Dendrothele</taxon>
    </lineage>
</organism>
<name>A0A4S8MC52_DENBC</name>
<reference evidence="1 2" key="1">
    <citation type="journal article" date="2019" name="Nat. Ecol. Evol.">
        <title>Megaphylogeny resolves global patterns of mushroom evolution.</title>
        <authorList>
            <person name="Varga T."/>
            <person name="Krizsan K."/>
            <person name="Foldi C."/>
            <person name="Dima B."/>
            <person name="Sanchez-Garcia M."/>
            <person name="Sanchez-Ramirez S."/>
            <person name="Szollosi G.J."/>
            <person name="Szarkandi J.G."/>
            <person name="Papp V."/>
            <person name="Albert L."/>
            <person name="Andreopoulos W."/>
            <person name="Angelini C."/>
            <person name="Antonin V."/>
            <person name="Barry K.W."/>
            <person name="Bougher N.L."/>
            <person name="Buchanan P."/>
            <person name="Buyck B."/>
            <person name="Bense V."/>
            <person name="Catcheside P."/>
            <person name="Chovatia M."/>
            <person name="Cooper J."/>
            <person name="Damon W."/>
            <person name="Desjardin D."/>
            <person name="Finy P."/>
            <person name="Geml J."/>
            <person name="Haridas S."/>
            <person name="Hughes K."/>
            <person name="Justo A."/>
            <person name="Karasinski D."/>
            <person name="Kautmanova I."/>
            <person name="Kiss B."/>
            <person name="Kocsube S."/>
            <person name="Kotiranta H."/>
            <person name="LaButti K.M."/>
            <person name="Lechner B.E."/>
            <person name="Liimatainen K."/>
            <person name="Lipzen A."/>
            <person name="Lukacs Z."/>
            <person name="Mihaltcheva S."/>
            <person name="Morgado L.N."/>
            <person name="Niskanen T."/>
            <person name="Noordeloos M.E."/>
            <person name="Ohm R.A."/>
            <person name="Ortiz-Santana B."/>
            <person name="Ovrebo C."/>
            <person name="Racz N."/>
            <person name="Riley R."/>
            <person name="Savchenko A."/>
            <person name="Shiryaev A."/>
            <person name="Soop K."/>
            <person name="Spirin V."/>
            <person name="Szebenyi C."/>
            <person name="Tomsovsky M."/>
            <person name="Tulloss R.E."/>
            <person name="Uehling J."/>
            <person name="Grigoriev I.V."/>
            <person name="Vagvolgyi C."/>
            <person name="Papp T."/>
            <person name="Martin F.M."/>
            <person name="Miettinen O."/>
            <person name="Hibbett D.S."/>
            <person name="Nagy L.G."/>
        </authorList>
    </citation>
    <scope>NUCLEOTIDE SEQUENCE [LARGE SCALE GENOMIC DNA]</scope>
    <source>
        <strain evidence="1 2">CBS 962.96</strain>
    </source>
</reference>
<evidence type="ECO:0000313" key="2">
    <source>
        <dbReference type="Proteomes" id="UP000297245"/>
    </source>
</evidence>
<proteinExistence type="predicted"/>
<dbReference type="Proteomes" id="UP000297245">
    <property type="component" value="Unassembled WGS sequence"/>
</dbReference>
<accession>A0A4S8MC52</accession>
<evidence type="ECO:0000313" key="1">
    <source>
        <dbReference type="EMBL" id="THV00067.1"/>
    </source>
</evidence>
<keyword evidence="2" id="KW-1185">Reference proteome</keyword>
<dbReference type="EMBL" id="ML179109">
    <property type="protein sequence ID" value="THV00067.1"/>
    <property type="molecule type" value="Genomic_DNA"/>
</dbReference>
<gene>
    <name evidence="1" type="ORF">K435DRAFT_794414</name>
</gene>
<sequence length="148" mass="16896">MREEGVKKWDPVKFRPEEGFLSLDDAGGLSEDELEVKGLQGMKRPPYLKQNTSMDANMAISFGAGQKQWLKGRNDGFDLDNLKIGYSYVLQRAHNLRADLPFLVGFNLALRGLINGGDRSWNGNCVVKCKSHWERDEKWNSGWIRAMY</sequence>
<protein>
    <submittedName>
        <fullName evidence="1">Uncharacterized protein</fullName>
    </submittedName>
</protein>